<proteinExistence type="predicted"/>
<evidence type="ECO:0000313" key="1">
    <source>
        <dbReference type="EMBL" id="TCL67370.1"/>
    </source>
</evidence>
<dbReference type="AlphaFoldDB" id="A0A4R1RN89"/>
<reference evidence="1 2" key="1">
    <citation type="submission" date="2019-03" db="EMBL/GenBank/DDBJ databases">
        <title>Genomic Encyclopedia of Type Strains, Phase IV (KMG-IV): sequencing the most valuable type-strain genomes for metagenomic binning, comparative biology and taxonomic classification.</title>
        <authorList>
            <person name="Goeker M."/>
        </authorList>
    </citation>
    <scope>NUCLEOTIDE SEQUENCE [LARGE SCALE GENOMIC DNA]</scope>
    <source>
        <strain evidence="1 2">LX-B</strain>
    </source>
</reference>
<dbReference type="InterPro" id="IPR050490">
    <property type="entry name" value="Bact_solute-bd_prot1"/>
</dbReference>
<dbReference type="InterPro" id="IPR006059">
    <property type="entry name" value="SBP"/>
</dbReference>
<dbReference type="EMBL" id="SLUN01000014">
    <property type="protein sequence ID" value="TCL67370.1"/>
    <property type="molecule type" value="Genomic_DNA"/>
</dbReference>
<keyword evidence="1" id="KW-0813">Transport</keyword>
<name>A0A4R1RN89_HYDET</name>
<accession>A0A4R1RN89</accession>
<keyword evidence="2" id="KW-1185">Reference proteome</keyword>
<protein>
    <submittedName>
        <fullName evidence="1">Multiple sugar transport system substrate-binding protein</fullName>
    </submittedName>
</protein>
<gene>
    <name evidence="1" type="ORF">EDC14_101459</name>
</gene>
<dbReference type="OrthoDB" id="9795467at2"/>
<dbReference type="PANTHER" id="PTHR43649:SF12">
    <property type="entry name" value="DIACETYLCHITOBIOSE BINDING PROTEIN DASA"/>
    <property type="match status" value="1"/>
</dbReference>
<comment type="caution">
    <text evidence="1">The sequence shown here is derived from an EMBL/GenBank/DDBJ whole genome shotgun (WGS) entry which is preliminary data.</text>
</comment>
<dbReference type="Pfam" id="PF01547">
    <property type="entry name" value="SBP_bac_1"/>
    <property type="match status" value="1"/>
</dbReference>
<sequence length="469" mass="52938">MLRSSYQKGERKLQKSFIKKTRVRLWMAVALLIAGLAWGTTYAAAPKVKIKVWTMNRHDAEYMTAMVNQFNKQNKDNIEIVYQIFTDNYQQTLDLAYATGEAPDVFMDATGVYEKRLPAGDLAALDSYLTPAFKKRFGNGAFLDGINMEKGSIYSLPAIGTTPRLIYNKSIFKRAGIKSPPRTVAEMARDAKLISTKLSKEGIFGYAQNFKNPTQALSRSVDYIMMRSGGVREGYDFKTGKFDFTGYKPILQAYKEIFSSNGAFPGCESLDIDPLRTQFAAGKIGMYISWTHSEPGVYQNQFPTKEAWDMAPLPTIRGVKGSNRINLAGRFWLMNSKTKSPKDAWKVMEFLYSDSLLGGYYERGLGLVMVPSAVKKAKKPETVQKWPAIQFDKHDKIWPNIPLNVRPEGKDMYQVFAEIIFGATDLDRGLADLNARYNQAFDKAVSEHKSTRIVYPNFNPAEPGKVFQK</sequence>
<organism evidence="1 2">
    <name type="scientific">Hydrogenispora ethanolica</name>
    <dbReference type="NCBI Taxonomy" id="1082276"/>
    <lineage>
        <taxon>Bacteria</taxon>
        <taxon>Bacillati</taxon>
        <taxon>Bacillota</taxon>
        <taxon>Hydrogenispora</taxon>
    </lineage>
</organism>
<dbReference type="Gene3D" id="3.40.190.10">
    <property type="entry name" value="Periplasmic binding protein-like II"/>
    <property type="match status" value="1"/>
</dbReference>
<keyword evidence="1" id="KW-0762">Sugar transport</keyword>
<dbReference type="PANTHER" id="PTHR43649">
    <property type="entry name" value="ARABINOSE-BINDING PROTEIN-RELATED"/>
    <property type="match status" value="1"/>
</dbReference>
<evidence type="ECO:0000313" key="2">
    <source>
        <dbReference type="Proteomes" id="UP000295008"/>
    </source>
</evidence>
<dbReference type="Proteomes" id="UP000295008">
    <property type="component" value="Unassembled WGS sequence"/>
</dbReference>
<dbReference type="SUPFAM" id="SSF53850">
    <property type="entry name" value="Periplasmic binding protein-like II"/>
    <property type="match status" value="1"/>
</dbReference>